<dbReference type="GO" id="GO:0003676">
    <property type="term" value="F:nucleic acid binding"/>
    <property type="evidence" value="ECO:0007669"/>
    <property type="project" value="InterPro"/>
</dbReference>
<feature type="domain" description="Integrase catalytic" evidence="2">
    <location>
        <begin position="142"/>
        <end position="242"/>
    </location>
</feature>
<reference evidence="3 4" key="1">
    <citation type="submission" date="2010-07" db="EMBL/GenBank/DDBJ databases">
        <authorList>
            <person name="Muzny D."/>
            <person name="Qin X."/>
            <person name="Deng J."/>
            <person name="Jiang H."/>
            <person name="Liu Y."/>
            <person name="Qu J."/>
            <person name="Song X.-Z."/>
            <person name="Zhang L."/>
            <person name="Thornton R."/>
            <person name="Coyle M."/>
            <person name="Francisco L."/>
            <person name="Jackson L."/>
            <person name="Javaid M."/>
            <person name="Korchina V."/>
            <person name="Kovar C."/>
            <person name="Mata R."/>
            <person name="Mathew T."/>
            <person name="Ngo R."/>
            <person name="Nguyen L."/>
            <person name="Nguyen N."/>
            <person name="Okwuonu G."/>
            <person name="Ongeri F."/>
            <person name="Pham C."/>
            <person name="Simmons D."/>
            <person name="Wilczek-Boney K."/>
            <person name="Hale W."/>
            <person name="Jakkamsetti A."/>
            <person name="Pham P."/>
            <person name="Ruth R."/>
            <person name="San Lucas F."/>
            <person name="Warren J."/>
            <person name="Zhang J."/>
            <person name="Zhao Z."/>
            <person name="Zhou C."/>
            <person name="Zhu D."/>
            <person name="Lee S."/>
            <person name="Bess C."/>
            <person name="Blankenburg K."/>
            <person name="Forbes L."/>
            <person name="Fu Q."/>
            <person name="Gubbala S."/>
            <person name="Hirani K."/>
            <person name="Jayaseelan J.C."/>
            <person name="Lara F."/>
            <person name="Munidasa M."/>
            <person name="Palculict T."/>
            <person name="Patil S."/>
            <person name="Pu L.-L."/>
            <person name="Saada N."/>
            <person name="Tang L."/>
            <person name="Weissenberger G."/>
            <person name="Zhu Y."/>
            <person name="Hemphill L."/>
            <person name="Shang Y."/>
            <person name="Youmans B."/>
            <person name="Ayvaz T."/>
            <person name="Ross M."/>
            <person name="Santibanez J."/>
            <person name="Aqrawi P."/>
            <person name="Gross S."/>
            <person name="Joshi V."/>
            <person name="Fowler G."/>
            <person name="Nazareth L."/>
            <person name="Reid J."/>
            <person name="Worley K."/>
            <person name="Petrosino J."/>
            <person name="Highlander S."/>
            <person name="Gibbs R."/>
        </authorList>
    </citation>
    <scope>NUCLEOTIDE SEQUENCE [LARGE SCALE GENOMIC DNA]</scope>
    <source>
        <strain evidence="3 4">ATCC 700338</strain>
    </source>
</reference>
<dbReference type="PROSITE" id="PS50994">
    <property type="entry name" value="INTEGRASE"/>
    <property type="match status" value="1"/>
</dbReference>
<proteinExistence type="predicted"/>
<dbReference type="InterPro" id="IPR053392">
    <property type="entry name" value="Transposase_IS30-like"/>
</dbReference>
<dbReference type="EMBL" id="AEEL01000011">
    <property type="protein sequence ID" value="EFM27826.1"/>
    <property type="molecule type" value="Genomic_DNA"/>
</dbReference>
<evidence type="ECO:0000259" key="2">
    <source>
        <dbReference type="PROSITE" id="PS50994"/>
    </source>
</evidence>
<dbReference type="GO" id="GO:0006310">
    <property type="term" value="P:DNA recombination"/>
    <property type="evidence" value="ECO:0007669"/>
    <property type="project" value="UniProtKB-KW"/>
</dbReference>
<dbReference type="AlphaFoldDB" id="E0PCL8"/>
<dbReference type="InterPro" id="IPR051917">
    <property type="entry name" value="Transposase-Integrase"/>
</dbReference>
<dbReference type="NCBIfam" id="NF033563">
    <property type="entry name" value="transpos_IS30"/>
    <property type="match status" value="1"/>
</dbReference>
<keyword evidence="4" id="KW-1185">Reference proteome</keyword>
<dbReference type="HOGENOM" id="CLU_035706_0_1_9"/>
<name>E0PCL8_STREI</name>
<protein>
    <recommendedName>
        <fullName evidence="2">Integrase catalytic domain-containing protein</fullName>
    </recommendedName>
</protein>
<dbReference type="GO" id="GO:0015074">
    <property type="term" value="P:DNA integration"/>
    <property type="evidence" value="ECO:0007669"/>
    <property type="project" value="InterPro"/>
</dbReference>
<keyword evidence="1" id="KW-0233">DNA recombination</keyword>
<evidence type="ECO:0000313" key="3">
    <source>
        <dbReference type="EMBL" id="EFM27826.1"/>
    </source>
</evidence>
<evidence type="ECO:0000313" key="4">
    <source>
        <dbReference type="Proteomes" id="UP000004290"/>
    </source>
</evidence>
<dbReference type="InterPro" id="IPR012337">
    <property type="entry name" value="RNaseH-like_sf"/>
</dbReference>
<dbReference type="Proteomes" id="UP000004290">
    <property type="component" value="Unassembled WGS sequence"/>
</dbReference>
<dbReference type="GO" id="GO:0005829">
    <property type="term" value="C:cytosol"/>
    <property type="evidence" value="ECO:0007669"/>
    <property type="project" value="TreeGrafter"/>
</dbReference>
<dbReference type="PANTHER" id="PTHR10948">
    <property type="entry name" value="TRANSPOSASE"/>
    <property type="match status" value="1"/>
</dbReference>
<accession>E0PCL8</accession>
<gene>
    <name evidence="3" type="ORF">HMPREF9319_0591</name>
</gene>
<dbReference type="GO" id="GO:0004803">
    <property type="term" value="F:transposase activity"/>
    <property type="evidence" value="ECO:0007669"/>
    <property type="project" value="TreeGrafter"/>
</dbReference>
<dbReference type="InterPro" id="IPR001584">
    <property type="entry name" value="Integrase_cat-core"/>
</dbReference>
<dbReference type="Pfam" id="PF13936">
    <property type="entry name" value="HTH_38"/>
    <property type="match status" value="1"/>
</dbReference>
<dbReference type="InterPro" id="IPR025246">
    <property type="entry name" value="IS30-like_HTH"/>
</dbReference>
<evidence type="ECO:0000256" key="1">
    <source>
        <dbReference type="ARBA" id="ARBA00023172"/>
    </source>
</evidence>
<sequence length="242" mass="27966">MTFSQIARLLHRHPSSISRELKRHSKQGNYSRAQTAYHLAKSHCGRKRKLEIDTEHSQIVKHLFLECQWSPEEIEGRLRLERERHVISYQTIYRAIYRGHFDDTPLLHGARGVVRKLRHHGKTRHTKSHVEKRGKIPISHTIHERPIAANERSRIGDWEADTVAGKTGKACLVTLTDRHSRFLKIQKVAVKKSKLVIEAMVNMLASLPKETVTPDRGKEFSGYPELTEKLNVEVYFPDSHAP</sequence>
<dbReference type="PANTHER" id="PTHR10948:SF23">
    <property type="entry name" value="TRANSPOSASE INSI FOR INSERTION SEQUENCE ELEMENT IS30A-RELATED"/>
    <property type="match status" value="1"/>
</dbReference>
<organism evidence="3 4">
    <name type="scientific">Streptococcus equinus ATCC 700338</name>
    <dbReference type="NCBI Taxonomy" id="864569"/>
    <lineage>
        <taxon>Bacteria</taxon>
        <taxon>Bacillati</taxon>
        <taxon>Bacillota</taxon>
        <taxon>Bacilli</taxon>
        <taxon>Lactobacillales</taxon>
        <taxon>Streptococcaceae</taxon>
        <taxon>Streptococcus</taxon>
    </lineage>
</organism>
<dbReference type="Gene3D" id="3.30.420.10">
    <property type="entry name" value="Ribonuclease H-like superfamily/Ribonuclease H"/>
    <property type="match status" value="1"/>
</dbReference>
<comment type="caution">
    <text evidence="3">The sequence shown here is derived from an EMBL/GenBank/DDBJ whole genome shotgun (WGS) entry which is preliminary data.</text>
</comment>
<dbReference type="InterPro" id="IPR036397">
    <property type="entry name" value="RNaseH_sf"/>
</dbReference>
<dbReference type="GO" id="GO:0032196">
    <property type="term" value="P:transposition"/>
    <property type="evidence" value="ECO:0007669"/>
    <property type="project" value="TreeGrafter"/>
</dbReference>
<dbReference type="SUPFAM" id="SSF53098">
    <property type="entry name" value="Ribonuclease H-like"/>
    <property type="match status" value="1"/>
</dbReference>